<evidence type="ECO:0000256" key="7">
    <source>
        <dbReference type="ARBA" id="ARBA00022833"/>
    </source>
</evidence>
<dbReference type="OMA" id="KETFAQM"/>
<dbReference type="STRING" id="1064592.G0VCW4"/>
<dbReference type="GeneID" id="96902907"/>
<dbReference type="GO" id="GO:0003729">
    <property type="term" value="F:mRNA binding"/>
    <property type="evidence" value="ECO:0007669"/>
    <property type="project" value="TreeGrafter"/>
</dbReference>
<dbReference type="Gene3D" id="6.10.140.1790">
    <property type="match status" value="1"/>
</dbReference>
<keyword evidence="4 13" id="KW-0507">mRNA processing</keyword>
<evidence type="ECO:0000256" key="11">
    <source>
        <dbReference type="PROSITE-ProRule" id="PRU00047"/>
    </source>
</evidence>
<evidence type="ECO:0000313" key="16">
    <source>
        <dbReference type="EMBL" id="CCC69325.1"/>
    </source>
</evidence>
<dbReference type="InterPro" id="IPR036612">
    <property type="entry name" value="KH_dom_type_1_sf"/>
</dbReference>
<keyword evidence="6 11" id="KW-0863">Zinc-finger</keyword>
<dbReference type="HOGENOM" id="CLU_016864_1_1_1"/>
<reference key="2">
    <citation type="submission" date="2011-08" db="EMBL/GenBank/DDBJ databases">
        <title>Genome sequence of Naumovozyma castellii.</title>
        <authorList>
            <person name="Gordon J.L."/>
            <person name="Armisen D."/>
            <person name="Proux-Wera E."/>
            <person name="OhEigeartaigh S.S."/>
            <person name="Byrne K.P."/>
            <person name="Wolfe K.H."/>
        </authorList>
    </citation>
    <scope>NUCLEOTIDE SEQUENCE</scope>
    <source>
        <strain>Type strain:CBS 4309</strain>
    </source>
</reference>
<dbReference type="Gene3D" id="4.10.60.10">
    <property type="entry name" value="Zinc finger, CCHC-type"/>
    <property type="match status" value="1"/>
</dbReference>
<feature type="compositionally biased region" description="Low complexity" evidence="14">
    <location>
        <begin position="319"/>
        <end position="347"/>
    </location>
</feature>
<feature type="compositionally biased region" description="Polar residues" evidence="14">
    <location>
        <begin position="106"/>
        <end position="116"/>
    </location>
</feature>
<keyword evidence="9 13" id="KW-0508">mRNA splicing</keyword>
<feature type="compositionally biased region" description="Basic and acidic residues" evidence="14">
    <location>
        <begin position="1"/>
        <end position="10"/>
    </location>
</feature>
<feature type="compositionally biased region" description="Polar residues" evidence="14">
    <location>
        <begin position="13"/>
        <end position="25"/>
    </location>
</feature>
<feature type="region of interest" description="Disordered" evidence="14">
    <location>
        <begin position="1"/>
        <end position="44"/>
    </location>
</feature>
<dbReference type="InterPro" id="IPR001878">
    <property type="entry name" value="Znf_CCHC"/>
</dbReference>
<dbReference type="Proteomes" id="UP000001640">
    <property type="component" value="Chromosome 3"/>
</dbReference>
<feature type="domain" description="CCHC-type" evidence="15">
    <location>
        <begin position="304"/>
        <end position="317"/>
    </location>
</feature>
<dbReference type="OrthoDB" id="6777263at2759"/>
<dbReference type="InterPro" id="IPR045071">
    <property type="entry name" value="BBP-like"/>
</dbReference>
<dbReference type="SUPFAM" id="SSF57756">
    <property type="entry name" value="Retrovirus zinc finger-like domains"/>
    <property type="match status" value="1"/>
</dbReference>
<keyword evidence="7 13" id="KW-0862">Zinc</keyword>
<evidence type="ECO:0000256" key="13">
    <source>
        <dbReference type="RuleBase" id="RU367126"/>
    </source>
</evidence>
<evidence type="ECO:0000256" key="10">
    <source>
        <dbReference type="ARBA" id="ARBA00023242"/>
    </source>
</evidence>
<evidence type="ECO:0000313" key="17">
    <source>
        <dbReference type="Proteomes" id="UP000001640"/>
    </source>
</evidence>
<keyword evidence="10 13" id="KW-0539">Nucleus</keyword>
<evidence type="ECO:0000256" key="8">
    <source>
        <dbReference type="ARBA" id="ARBA00022884"/>
    </source>
</evidence>
<dbReference type="GO" id="GO:0005829">
    <property type="term" value="C:cytosol"/>
    <property type="evidence" value="ECO:0007669"/>
    <property type="project" value="EnsemblFungi"/>
</dbReference>
<dbReference type="InParanoid" id="G0VCW4"/>
<dbReference type="InterPro" id="IPR036875">
    <property type="entry name" value="Znf_CCHC_sf"/>
</dbReference>
<feature type="region of interest" description="Disordered" evidence="14">
    <location>
        <begin position="89"/>
        <end position="116"/>
    </location>
</feature>
<accession>G0VCW4</accession>
<evidence type="ECO:0000256" key="12">
    <source>
        <dbReference type="PROSITE-ProRule" id="PRU00117"/>
    </source>
</evidence>
<feature type="compositionally biased region" description="Polar residues" evidence="14">
    <location>
        <begin position="359"/>
        <end position="413"/>
    </location>
</feature>
<evidence type="ECO:0000256" key="4">
    <source>
        <dbReference type="ARBA" id="ARBA00022664"/>
    </source>
</evidence>
<comment type="subcellular location">
    <subcellularLocation>
        <location evidence="1 13">Nucleus</location>
    </subcellularLocation>
</comment>
<comment type="similarity">
    <text evidence="2 13">Belongs to the BBP/SF1 family.</text>
</comment>
<dbReference type="PROSITE" id="PS50158">
    <property type="entry name" value="ZF_CCHC"/>
    <property type="match status" value="1"/>
</dbReference>
<name>G0VCW4_NAUCA</name>
<dbReference type="SMART" id="SM00343">
    <property type="entry name" value="ZnF_C2HC"/>
    <property type="match status" value="2"/>
</dbReference>
<dbReference type="GO" id="GO:0000243">
    <property type="term" value="C:commitment complex"/>
    <property type="evidence" value="ECO:0007669"/>
    <property type="project" value="EnsemblFungi"/>
</dbReference>
<dbReference type="SMART" id="SM00322">
    <property type="entry name" value="KH"/>
    <property type="match status" value="1"/>
</dbReference>
<feature type="compositionally biased region" description="Polar residues" evidence="14">
    <location>
        <begin position="440"/>
        <end position="456"/>
    </location>
</feature>
<keyword evidence="13" id="KW-0747">Spliceosome</keyword>
<evidence type="ECO:0000256" key="9">
    <source>
        <dbReference type="ARBA" id="ARBA00023187"/>
    </source>
</evidence>
<dbReference type="InterPro" id="IPR055256">
    <property type="entry name" value="KH_1_KHDC4/BBP-like"/>
</dbReference>
<dbReference type="PROSITE" id="PS50084">
    <property type="entry name" value="KH_TYPE_1"/>
    <property type="match status" value="1"/>
</dbReference>
<keyword evidence="8 12" id="KW-0694">RNA-binding</keyword>
<protein>
    <recommendedName>
        <fullName evidence="3 13">Branchpoint-bridging protein</fullName>
    </recommendedName>
</protein>
<evidence type="ECO:0000256" key="6">
    <source>
        <dbReference type="ARBA" id="ARBA00022771"/>
    </source>
</evidence>
<keyword evidence="5 13" id="KW-0479">Metal-binding</keyword>
<feature type="region of interest" description="Disordered" evidence="14">
    <location>
        <begin position="319"/>
        <end position="523"/>
    </location>
</feature>
<evidence type="ECO:0000256" key="1">
    <source>
        <dbReference type="ARBA" id="ARBA00004123"/>
    </source>
</evidence>
<gene>
    <name evidence="16" type="primary">NCAS0C03350</name>
    <name evidence="16" type="ordered locus">NCAS_0C03350</name>
</gene>
<dbReference type="KEGG" id="ncs:NCAS_0C03350"/>
<dbReference type="GO" id="GO:0008270">
    <property type="term" value="F:zinc ion binding"/>
    <property type="evidence" value="ECO:0007669"/>
    <property type="project" value="UniProtKB-UniRule"/>
</dbReference>
<dbReference type="EMBL" id="HE576754">
    <property type="protein sequence ID" value="CCC69325.1"/>
    <property type="molecule type" value="Genomic_DNA"/>
</dbReference>
<sequence>MGDYSTKEDTFDQVVTTPLNSMSEQESARGRSPAPDLVNEDLWDKGPTKIETTVRLPTRITGALTHEQLTVYQSIFRIQEITMKLLTNDIVPPKRKNRSPSPPPSYDQQGKRTNTAEQRYRRKLEEERNRLVQLSEKTMPGFVAPSGYVKITRFQDKYYIPVEQYPTVNFVGLLLGPRGNTLKKLQEDSGCKIAIRGRGSVKEGKNSNDLPKGAMDMSDPLHCVIIADSEEKIEKGIKCCQAVVIKAVTSPEGQNDLKRGQLRELAELNGTLREDNRPCPICGLQGHKRYDCPNKETFAQMIVCRKCGQTGHTTRDCTFTTQPPQHFPPSTNASYNSNSRYSNYTDSQNDLKRRRTDSRFQPNTPSGGYSRGEPTQSRYNSNGEFQRSSPHNFNRPISSGRYNNVQANNNTPLNMLPPGIQTTNIPYGSTRTPTPPAQMPQYTPTSNYGGVQTTMGSMPPGLDLNAPPGLSPLPGLNTSIAGPPGLPGQSAPGVRPPPGISGPPGQSPQNSTPPPGLSGPPGL</sequence>
<dbReference type="GO" id="GO:0048024">
    <property type="term" value="P:regulation of mRNA splicing, via spliceosome"/>
    <property type="evidence" value="ECO:0007669"/>
    <property type="project" value="TreeGrafter"/>
</dbReference>
<evidence type="ECO:0000256" key="14">
    <source>
        <dbReference type="SAM" id="MobiDB-lite"/>
    </source>
</evidence>
<dbReference type="Pfam" id="PF00098">
    <property type="entry name" value="zf-CCHC"/>
    <property type="match status" value="1"/>
</dbReference>
<dbReference type="AlphaFoldDB" id="G0VCW4"/>
<dbReference type="InterPro" id="IPR047086">
    <property type="entry name" value="SF1-HH_sf"/>
</dbReference>
<feature type="compositionally biased region" description="Pro residues" evidence="14">
    <location>
        <begin position="511"/>
        <end position="523"/>
    </location>
</feature>
<dbReference type="Pfam" id="PF16275">
    <property type="entry name" value="SF1-HH"/>
    <property type="match status" value="1"/>
</dbReference>
<dbReference type="Pfam" id="PF22675">
    <property type="entry name" value="KH-I_KHDC4-BBP"/>
    <property type="match status" value="1"/>
</dbReference>
<dbReference type="Gene3D" id="3.30.1370.10">
    <property type="entry name" value="K Homology domain, type 1"/>
    <property type="match status" value="1"/>
</dbReference>
<feature type="compositionally biased region" description="Polar residues" evidence="14">
    <location>
        <begin position="420"/>
        <end position="432"/>
    </location>
</feature>
<evidence type="ECO:0000256" key="3">
    <source>
        <dbReference type="ARBA" id="ARBA00017984"/>
    </source>
</evidence>
<evidence type="ECO:0000256" key="2">
    <source>
        <dbReference type="ARBA" id="ARBA00010382"/>
    </source>
</evidence>
<proteinExistence type="inferred from homology"/>
<evidence type="ECO:0000256" key="5">
    <source>
        <dbReference type="ARBA" id="ARBA00022723"/>
    </source>
</evidence>
<dbReference type="InterPro" id="IPR004087">
    <property type="entry name" value="KH_dom"/>
</dbReference>
<dbReference type="CDD" id="cd02395">
    <property type="entry name" value="KH-I_BBP"/>
    <property type="match status" value="1"/>
</dbReference>
<comment type="function">
    <text evidence="13">Necessary for the splicing of pre-mRNA. Has a role in the recognition of the branch site (5'-UACUAAC-3'), the pyrimidine tract and the 3'-splice site at the 3'-end of introns.</text>
</comment>
<dbReference type="GO" id="GO:0000398">
    <property type="term" value="P:mRNA splicing, via spliceosome"/>
    <property type="evidence" value="ECO:0007669"/>
    <property type="project" value="UniProtKB-UniRule"/>
</dbReference>
<dbReference type="PANTHER" id="PTHR11208">
    <property type="entry name" value="RNA-BINDING PROTEIN RELATED"/>
    <property type="match status" value="1"/>
</dbReference>
<dbReference type="RefSeq" id="XP_003675690.1">
    <property type="nucleotide sequence ID" value="XM_003675642.1"/>
</dbReference>
<keyword evidence="17" id="KW-1185">Reference proteome</keyword>
<dbReference type="PANTHER" id="PTHR11208:SF45">
    <property type="entry name" value="SPLICING FACTOR 1"/>
    <property type="match status" value="1"/>
</dbReference>
<dbReference type="eggNOG" id="KOG0119">
    <property type="taxonomic scope" value="Eukaryota"/>
</dbReference>
<dbReference type="InterPro" id="IPR032570">
    <property type="entry name" value="SF1-HH"/>
</dbReference>
<organism evidence="16 17">
    <name type="scientific">Naumovozyma castellii</name>
    <name type="common">Yeast</name>
    <name type="synonym">Saccharomyces castellii</name>
    <dbReference type="NCBI Taxonomy" id="27288"/>
    <lineage>
        <taxon>Eukaryota</taxon>
        <taxon>Fungi</taxon>
        <taxon>Dikarya</taxon>
        <taxon>Ascomycota</taxon>
        <taxon>Saccharomycotina</taxon>
        <taxon>Saccharomycetes</taxon>
        <taxon>Saccharomycetales</taxon>
        <taxon>Saccharomycetaceae</taxon>
        <taxon>Naumovozyma</taxon>
    </lineage>
</organism>
<dbReference type="FunCoup" id="G0VCW4">
    <property type="interactions" value="67"/>
</dbReference>
<reference evidence="16 17" key="1">
    <citation type="journal article" date="2011" name="Proc. Natl. Acad. Sci. U.S.A.">
        <title>Evolutionary erosion of yeast sex chromosomes by mating-type switching accidents.</title>
        <authorList>
            <person name="Gordon J.L."/>
            <person name="Armisen D."/>
            <person name="Proux-Wera E."/>
            <person name="Oheigeartaigh S.S."/>
            <person name="Byrne K.P."/>
            <person name="Wolfe K.H."/>
        </authorList>
    </citation>
    <scope>NUCLEOTIDE SEQUENCE [LARGE SCALE GENOMIC DNA]</scope>
    <source>
        <strain evidence="17">ATCC 76901 / BCRC 22586 / CBS 4309 / NBRC 1992 / NRRL Y-12630</strain>
    </source>
</reference>
<dbReference type="GO" id="GO:0045131">
    <property type="term" value="F:pre-mRNA branch point binding"/>
    <property type="evidence" value="ECO:0007669"/>
    <property type="project" value="UniProtKB-UniRule"/>
</dbReference>
<dbReference type="SUPFAM" id="SSF54791">
    <property type="entry name" value="Eukaryotic type KH-domain (KH-domain type I)"/>
    <property type="match status" value="1"/>
</dbReference>
<evidence type="ECO:0000259" key="15">
    <source>
        <dbReference type="PROSITE" id="PS50158"/>
    </source>
</evidence>